<name>A0ABQ0GNU1_9PEZI</name>
<reference evidence="3 4" key="1">
    <citation type="submission" date="2024-09" db="EMBL/GenBank/DDBJ databases">
        <title>Itraconazole resistance in Madurella fahalii resulting from another homologue of gene encoding cytochrome P450 14-alpha sterol demethylase (CYP51).</title>
        <authorList>
            <person name="Yoshioka I."/>
            <person name="Fahal A.H."/>
            <person name="Kaneko S."/>
            <person name="Yaguchi T."/>
        </authorList>
    </citation>
    <scope>NUCLEOTIDE SEQUENCE [LARGE SCALE GENOMIC DNA]</scope>
    <source>
        <strain evidence="3 4">IFM 68171</strain>
    </source>
</reference>
<keyword evidence="4" id="KW-1185">Reference proteome</keyword>
<dbReference type="Proteomes" id="UP001628179">
    <property type="component" value="Unassembled WGS sequence"/>
</dbReference>
<evidence type="ECO:0000313" key="4">
    <source>
        <dbReference type="Proteomes" id="UP001628179"/>
    </source>
</evidence>
<keyword evidence="2" id="KW-1133">Transmembrane helix</keyword>
<protein>
    <submittedName>
        <fullName evidence="3">Uncharacterized protein</fullName>
    </submittedName>
</protein>
<dbReference type="EMBL" id="BAAFSV010000005">
    <property type="protein sequence ID" value="GAB1319403.1"/>
    <property type="molecule type" value="Genomic_DNA"/>
</dbReference>
<feature type="compositionally biased region" description="Polar residues" evidence="1">
    <location>
        <begin position="79"/>
        <end position="92"/>
    </location>
</feature>
<accession>A0ABQ0GNU1</accession>
<feature type="compositionally biased region" description="Basic and acidic residues" evidence="1">
    <location>
        <begin position="10"/>
        <end position="33"/>
    </location>
</feature>
<evidence type="ECO:0000256" key="1">
    <source>
        <dbReference type="SAM" id="MobiDB-lite"/>
    </source>
</evidence>
<keyword evidence="2" id="KW-0472">Membrane</keyword>
<sequence>MSRAPILNHSHWDTIDLGHTDNHNTSENPHGELDPPAYHHIYFPRYHDEKQAIFAEEEEDHHSETASSINADLFPLPPTYSSQRPRPSSGYHTFTPPVSPTTTLPADSGDDWDGSESCYFETLDFDDYMQAYLPHSPLLHQRHHSRHRSRRSRRPRHHQVRVFGGRLRALYAGIATRSLDLDAAATTEKLGLRPEPAWKSGRRWHAARKAVGSLCRALVLVLVLMAVGWAAAILGGGLRTMASGGWEGVESTAGGDGSWGNGSGGLCSEARPRFCRFIKTTNGMGLER</sequence>
<organism evidence="3 4">
    <name type="scientific">Madurella fahalii</name>
    <dbReference type="NCBI Taxonomy" id="1157608"/>
    <lineage>
        <taxon>Eukaryota</taxon>
        <taxon>Fungi</taxon>
        <taxon>Dikarya</taxon>
        <taxon>Ascomycota</taxon>
        <taxon>Pezizomycotina</taxon>
        <taxon>Sordariomycetes</taxon>
        <taxon>Sordariomycetidae</taxon>
        <taxon>Sordariales</taxon>
        <taxon>Sordariales incertae sedis</taxon>
        <taxon>Madurella</taxon>
    </lineage>
</organism>
<keyword evidence="2" id="KW-0812">Transmembrane</keyword>
<dbReference type="GeneID" id="98180355"/>
<feature type="transmembrane region" description="Helical" evidence="2">
    <location>
        <begin position="217"/>
        <end position="238"/>
    </location>
</feature>
<proteinExistence type="predicted"/>
<evidence type="ECO:0000256" key="2">
    <source>
        <dbReference type="SAM" id="Phobius"/>
    </source>
</evidence>
<feature type="region of interest" description="Disordered" evidence="1">
    <location>
        <begin position="1"/>
        <end position="33"/>
    </location>
</feature>
<feature type="region of interest" description="Disordered" evidence="1">
    <location>
        <begin position="56"/>
        <end position="110"/>
    </location>
</feature>
<dbReference type="RefSeq" id="XP_070921133.1">
    <property type="nucleotide sequence ID" value="XM_071065032.1"/>
</dbReference>
<comment type="caution">
    <text evidence="3">The sequence shown here is derived from an EMBL/GenBank/DDBJ whole genome shotgun (WGS) entry which is preliminary data.</text>
</comment>
<gene>
    <name evidence="3" type="ORF">MFIFM68171_09613</name>
</gene>
<evidence type="ECO:0000313" key="3">
    <source>
        <dbReference type="EMBL" id="GAB1319403.1"/>
    </source>
</evidence>